<proteinExistence type="predicted"/>
<accession>X1D2H2</accession>
<reference evidence="1" key="1">
    <citation type="journal article" date="2014" name="Front. Microbiol.">
        <title>High frequency of phylogenetically diverse reductive dehalogenase-homologous genes in deep subseafloor sedimentary metagenomes.</title>
        <authorList>
            <person name="Kawai M."/>
            <person name="Futagami T."/>
            <person name="Toyoda A."/>
            <person name="Takaki Y."/>
            <person name="Nishi S."/>
            <person name="Hori S."/>
            <person name="Arai W."/>
            <person name="Tsubouchi T."/>
            <person name="Morono Y."/>
            <person name="Uchiyama I."/>
            <person name="Ito T."/>
            <person name="Fujiyama A."/>
            <person name="Inagaki F."/>
            <person name="Takami H."/>
        </authorList>
    </citation>
    <scope>NUCLEOTIDE SEQUENCE</scope>
    <source>
        <strain evidence="1">Expedition CK06-06</strain>
    </source>
</reference>
<name>X1D2H2_9ZZZZ</name>
<comment type="caution">
    <text evidence="1">The sequence shown here is derived from an EMBL/GenBank/DDBJ whole genome shotgun (WGS) entry which is preliminary data.</text>
</comment>
<dbReference type="EMBL" id="BART01030171">
    <property type="protein sequence ID" value="GAH14946.1"/>
    <property type="molecule type" value="Genomic_DNA"/>
</dbReference>
<gene>
    <name evidence="1" type="ORF">S01H4_52750</name>
</gene>
<sequence>MIEDKILRYKDNITLARNLAKNQHADYGYYEKMVSRLEKMLNFYENLKGWKEDLET</sequence>
<evidence type="ECO:0000313" key="1">
    <source>
        <dbReference type="EMBL" id="GAH14946.1"/>
    </source>
</evidence>
<organism evidence="1">
    <name type="scientific">marine sediment metagenome</name>
    <dbReference type="NCBI Taxonomy" id="412755"/>
    <lineage>
        <taxon>unclassified sequences</taxon>
        <taxon>metagenomes</taxon>
        <taxon>ecological metagenomes</taxon>
    </lineage>
</organism>
<dbReference type="AlphaFoldDB" id="X1D2H2"/>
<protein>
    <submittedName>
        <fullName evidence="1">Uncharacterized protein</fullName>
    </submittedName>
</protein>